<evidence type="ECO:0000256" key="9">
    <source>
        <dbReference type="SAM" id="MobiDB-lite"/>
    </source>
</evidence>
<keyword evidence="6" id="KW-0406">Ion transport</keyword>
<gene>
    <name evidence="11" type="ORF">RND81_04G152500</name>
</gene>
<comment type="subcellular location">
    <subcellularLocation>
        <location evidence="1">Membrane</location>
        <topology evidence="1">Multi-pass membrane protein</topology>
    </subcellularLocation>
</comment>
<feature type="transmembrane region" description="Helical" evidence="10">
    <location>
        <begin position="46"/>
        <end position="65"/>
    </location>
</feature>
<feature type="transmembrane region" description="Helical" evidence="10">
    <location>
        <begin position="98"/>
        <end position="117"/>
    </location>
</feature>
<evidence type="ECO:0000256" key="5">
    <source>
        <dbReference type="ARBA" id="ARBA00022989"/>
    </source>
</evidence>
<feature type="transmembrane region" description="Helical" evidence="10">
    <location>
        <begin position="129"/>
        <end position="148"/>
    </location>
</feature>
<evidence type="ECO:0000256" key="10">
    <source>
        <dbReference type="SAM" id="Phobius"/>
    </source>
</evidence>
<evidence type="ECO:0000256" key="6">
    <source>
        <dbReference type="ARBA" id="ARBA00023065"/>
    </source>
</evidence>
<evidence type="ECO:0000256" key="1">
    <source>
        <dbReference type="ARBA" id="ARBA00004141"/>
    </source>
</evidence>
<feature type="transmembrane region" description="Helical" evidence="10">
    <location>
        <begin position="187"/>
        <end position="208"/>
    </location>
</feature>
<keyword evidence="12" id="KW-1185">Reference proteome</keyword>
<feature type="region of interest" description="Disordered" evidence="9">
    <location>
        <begin position="455"/>
        <end position="476"/>
    </location>
</feature>
<comment type="similarity">
    <text evidence="2">Belongs to the aromatic acid exporter (TC 2.A.85) family.</text>
</comment>
<keyword evidence="3" id="KW-0813">Transport</keyword>
<name>A0AAW1LMA7_SAPOF</name>
<feature type="transmembrane region" description="Helical" evidence="10">
    <location>
        <begin position="155"/>
        <end position="175"/>
    </location>
</feature>
<comment type="caution">
    <text evidence="11">The sequence shown here is derived from an EMBL/GenBank/DDBJ whole genome shotgun (WGS) entry which is preliminary data.</text>
</comment>
<dbReference type="GO" id="GO:0034220">
    <property type="term" value="P:monoatomic ion transmembrane transport"/>
    <property type="evidence" value="ECO:0007669"/>
    <property type="project" value="UniProtKB-KW"/>
</dbReference>
<dbReference type="Proteomes" id="UP001443914">
    <property type="component" value="Unassembled WGS sequence"/>
</dbReference>
<dbReference type="InterPro" id="IPR020966">
    <property type="entry name" value="ALMT"/>
</dbReference>
<dbReference type="GO" id="GO:0015743">
    <property type="term" value="P:malate transport"/>
    <property type="evidence" value="ECO:0007669"/>
    <property type="project" value="InterPro"/>
</dbReference>
<dbReference type="Pfam" id="PF11744">
    <property type="entry name" value="ALMT"/>
    <property type="match status" value="1"/>
</dbReference>
<dbReference type="PANTHER" id="PTHR31086">
    <property type="entry name" value="ALUMINUM-ACTIVATED MALATE TRANSPORTER 10"/>
    <property type="match status" value="1"/>
</dbReference>
<dbReference type="AlphaFoldDB" id="A0AAW1LMA7"/>
<keyword evidence="8" id="KW-0407">Ion channel</keyword>
<evidence type="ECO:0008006" key="13">
    <source>
        <dbReference type="Google" id="ProtNLM"/>
    </source>
</evidence>
<evidence type="ECO:0000256" key="8">
    <source>
        <dbReference type="ARBA" id="ARBA00023303"/>
    </source>
</evidence>
<keyword evidence="4 10" id="KW-0812">Transmembrane</keyword>
<organism evidence="11 12">
    <name type="scientific">Saponaria officinalis</name>
    <name type="common">Common soapwort</name>
    <name type="synonym">Lychnis saponaria</name>
    <dbReference type="NCBI Taxonomy" id="3572"/>
    <lineage>
        <taxon>Eukaryota</taxon>
        <taxon>Viridiplantae</taxon>
        <taxon>Streptophyta</taxon>
        <taxon>Embryophyta</taxon>
        <taxon>Tracheophyta</taxon>
        <taxon>Spermatophyta</taxon>
        <taxon>Magnoliopsida</taxon>
        <taxon>eudicotyledons</taxon>
        <taxon>Gunneridae</taxon>
        <taxon>Pentapetalae</taxon>
        <taxon>Caryophyllales</taxon>
        <taxon>Caryophyllaceae</taxon>
        <taxon>Caryophylleae</taxon>
        <taxon>Saponaria</taxon>
    </lineage>
</organism>
<evidence type="ECO:0000313" key="12">
    <source>
        <dbReference type="Proteomes" id="UP001443914"/>
    </source>
</evidence>
<reference evidence="11" key="1">
    <citation type="submission" date="2024-03" db="EMBL/GenBank/DDBJ databases">
        <title>WGS assembly of Saponaria officinalis var. Norfolk2.</title>
        <authorList>
            <person name="Jenkins J."/>
            <person name="Shu S."/>
            <person name="Grimwood J."/>
            <person name="Barry K."/>
            <person name="Goodstein D."/>
            <person name="Schmutz J."/>
            <person name="Leebens-Mack J."/>
            <person name="Osbourn A."/>
        </authorList>
    </citation>
    <scope>NUCLEOTIDE SEQUENCE [LARGE SCALE GENOMIC DNA]</scope>
    <source>
        <strain evidence="11">JIC</strain>
    </source>
</reference>
<sequence>MDINVKNGRFCRACQYLVSLPRRVKDNIVEFALAAKKIGQDDPRKIVHALKVGLAITIVSLFYYFQPLYNGFGVSAMWAVLTVVVVFEFSVGATLGKGLNRMIATCVAGFLGVLAHHLADLSGETGEPILLALFGFLVASIMTFMRFFPKLKARYDYGIIIFILTFCLVSVSGYRDDEVMKIAQQRLSTIIIGSCIAMIICVCIYPAWCGFDLHNLIASNIDKLGIFLEGFESEYLKTTEGKTKEERSSFRQQYKSVLGTKSTEETMANLAAWEPSHGRFMFRHPWKQYLKVGALTRQCAYRIDALNNHLNSDVQIPLEIQENVKEACTKLSLELGNVLKDIAQGIKKMKTISTSKTRLNKAKLASQELKTLLQVKSIWEKYNLLDILPVITVASILIDILDCIDKLSHEVHELASMANFKSIDSSVGPEEEPSDVSGPHHVITIIEVVAVAVAESSPSEDKGTSAPPDSTEKTVL</sequence>
<evidence type="ECO:0000313" key="11">
    <source>
        <dbReference type="EMBL" id="KAK9734621.1"/>
    </source>
</evidence>
<evidence type="ECO:0000256" key="2">
    <source>
        <dbReference type="ARBA" id="ARBA00007079"/>
    </source>
</evidence>
<feature type="transmembrane region" description="Helical" evidence="10">
    <location>
        <begin position="71"/>
        <end position="91"/>
    </location>
</feature>
<evidence type="ECO:0000256" key="7">
    <source>
        <dbReference type="ARBA" id="ARBA00023136"/>
    </source>
</evidence>
<accession>A0AAW1LMA7</accession>
<evidence type="ECO:0000256" key="3">
    <source>
        <dbReference type="ARBA" id="ARBA00022448"/>
    </source>
</evidence>
<keyword evidence="7 10" id="KW-0472">Membrane</keyword>
<protein>
    <recommendedName>
        <fullName evidence="13">Aluminum-activated malate transporter 2-like</fullName>
    </recommendedName>
</protein>
<dbReference type="GO" id="GO:0016020">
    <property type="term" value="C:membrane"/>
    <property type="evidence" value="ECO:0007669"/>
    <property type="project" value="UniProtKB-SubCell"/>
</dbReference>
<evidence type="ECO:0000256" key="4">
    <source>
        <dbReference type="ARBA" id="ARBA00022692"/>
    </source>
</evidence>
<keyword evidence="5 10" id="KW-1133">Transmembrane helix</keyword>
<dbReference type="EMBL" id="JBDFQZ010000004">
    <property type="protein sequence ID" value="KAK9734621.1"/>
    <property type="molecule type" value="Genomic_DNA"/>
</dbReference>
<proteinExistence type="inferred from homology"/>